<dbReference type="AlphaFoldDB" id="A0A9P0CG88"/>
<evidence type="ECO:0008006" key="3">
    <source>
        <dbReference type="Google" id="ProtNLM"/>
    </source>
</evidence>
<reference evidence="1" key="1">
    <citation type="submission" date="2022-01" db="EMBL/GenBank/DDBJ databases">
        <authorList>
            <person name="King R."/>
        </authorList>
    </citation>
    <scope>NUCLEOTIDE SEQUENCE</scope>
</reference>
<dbReference type="OrthoDB" id="6779670at2759"/>
<proteinExistence type="predicted"/>
<organism evidence="1 2">
    <name type="scientific">Psylliodes chrysocephalus</name>
    <dbReference type="NCBI Taxonomy" id="3402493"/>
    <lineage>
        <taxon>Eukaryota</taxon>
        <taxon>Metazoa</taxon>
        <taxon>Ecdysozoa</taxon>
        <taxon>Arthropoda</taxon>
        <taxon>Hexapoda</taxon>
        <taxon>Insecta</taxon>
        <taxon>Pterygota</taxon>
        <taxon>Neoptera</taxon>
        <taxon>Endopterygota</taxon>
        <taxon>Coleoptera</taxon>
        <taxon>Polyphaga</taxon>
        <taxon>Cucujiformia</taxon>
        <taxon>Chrysomeloidea</taxon>
        <taxon>Chrysomelidae</taxon>
        <taxon>Galerucinae</taxon>
        <taxon>Alticini</taxon>
        <taxon>Psylliodes</taxon>
    </lineage>
</organism>
<keyword evidence="2" id="KW-1185">Reference proteome</keyword>
<dbReference type="Proteomes" id="UP001153636">
    <property type="component" value="Chromosome 1"/>
</dbReference>
<evidence type="ECO:0000313" key="1">
    <source>
        <dbReference type="EMBL" id="CAH1099340.1"/>
    </source>
</evidence>
<gene>
    <name evidence="1" type="ORF">PSYICH_LOCUS833</name>
</gene>
<accession>A0A9P0CG88</accession>
<dbReference type="EMBL" id="OV651813">
    <property type="protein sequence ID" value="CAH1099340.1"/>
    <property type="molecule type" value="Genomic_DNA"/>
</dbReference>
<name>A0A9P0CG88_9CUCU</name>
<protein>
    <recommendedName>
        <fullName evidence="3">Tesmin/TSO1-like CXC domain-containing protein</fullName>
    </recommendedName>
</protein>
<evidence type="ECO:0000313" key="2">
    <source>
        <dbReference type="Proteomes" id="UP001153636"/>
    </source>
</evidence>
<sequence>MVQEANIASWTLCGIRTLCGAVSKNSFNLAVLPPISDACHHHSLRTPEDHGWRRTTTGLDAVRMAKEPAPDVLLKSISCRCKKGCGSACCCRKIGLKCLILCLHCTGMSCENITDQIALDDDNAEDVENVHDQLQDDEYQIYKAKFDE</sequence>